<evidence type="ECO:0000256" key="8">
    <source>
        <dbReference type="ARBA" id="ARBA00023180"/>
    </source>
</evidence>
<dbReference type="InterPro" id="IPR002035">
    <property type="entry name" value="VWF_A"/>
</dbReference>
<evidence type="ECO:0000256" key="3">
    <source>
        <dbReference type="ARBA" id="ARBA00022525"/>
    </source>
</evidence>
<accession>A0A6A4SPQ8</accession>
<evidence type="ECO:0000256" key="5">
    <source>
        <dbReference type="ARBA" id="ARBA00022729"/>
    </source>
</evidence>
<comment type="caution">
    <text evidence="12">The sequence shown here is derived from an EMBL/GenBank/DDBJ whole genome shotgun (WGS) entry which is preliminary data.</text>
</comment>
<evidence type="ECO:0000256" key="2">
    <source>
        <dbReference type="ARBA" id="ARBA00010158"/>
    </source>
</evidence>
<dbReference type="PANTHER" id="PTHR10338:SF115">
    <property type="entry name" value="INTER-ALPHA-TRYPSIN INHIBITOR HEAVY CHAIN H3"/>
    <property type="match status" value="1"/>
</dbReference>
<proteinExistence type="inferred from homology"/>
<name>A0A6A4SPQ8_SCOMX</name>
<comment type="similarity">
    <text evidence="2">Belongs to the ITIH family.</text>
</comment>
<dbReference type="SUPFAM" id="SSF53300">
    <property type="entry name" value="vWA-like"/>
    <property type="match status" value="1"/>
</dbReference>
<evidence type="ECO:0000256" key="9">
    <source>
        <dbReference type="ARBA" id="ARBA00037051"/>
    </source>
</evidence>
<comment type="function">
    <text evidence="9">May act as a carrier of hyaluronan in serum or as a binding protein between hyaluronan and other matrix protein, including those on cell surfaces in tissues to regulate the localization, synthesis and degradation of hyaluronan which are essential to cells undergoing biological processes.</text>
</comment>
<dbReference type="PANTHER" id="PTHR10338">
    <property type="entry name" value="INTER-ALPHA-TRYPSIN INHIBITOR HEAVY CHAIN FAMILY MEMBER"/>
    <property type="match status" value="1"/>
</dbReference>
<reference evidence="12 13" key="1">
    <citation type="submission" date="2019-06" db="EMBL/GenBank/DDBJ databases">
        <title>Draft genomes of female and male turbot (Scophthalmus maximus).</title>
        <authorList>
            <person name="Xu H."/>
            <person name="Xu X.-W."/>
            <person name="Shao C."/>
            <person name="Chen S."/>
        </authorList>
    </citation>
    <scope>NUCLEOTIDE SEQUENCE [LARGE SCALE GENOMIC DNA]</scope>
    <source>
        <strain evidence="12">Ysfricsl-2016a</strain>
        <tissue evidence="12">Blood</tissue>
    </source>
</reference>
<keyword evidence="7" id="KW-0654">Proteoglycan</keyword>
<evidence type="ECO:0000313" key="13">
    <source>
        <dbReference type="Proteomes" id="UP000438429"/>
    </source>
</evidence>
<dbReference type="Pfam" id="PF06668">
    <property type="entry name" value="ITI_HC_C"/>
    <property type="match status" value="1"/>
</dbReference>
<dbReference type="InterPro" id="IPR036465">
    <property type="entry name" value="vWFA_dom_sf"/>
</dbReference>
<dbReference type="InterPro" id="IPR050934">
    <property type="entry name" value="ITIH"/>
</dbReference>
<keyword evidence="6" id="KW-0722">Serine protease inhibitor</keyword>
<dbReference type="GO" id="GO:0004867">
    <property type="term" value="F:serine-type endopeptidase inhibitor activity"/>
    <property type="evidence" value="ECO:0007669"/>
    <property type="project" value="UniProtKB-KW"/>
</dbReference>
<evidence type="ECO:0000256" key="1">
    <source>
        <dbReference type="ARBA" id="ARBA00004613"/>
    </source>
</evidence>
<dbReference type="Gene3D" id="3.40.50.410">
    <property type="entry name" value="von Willebrand factor, type A domain"/>
    <property type="match status" value="1"/>
</dbReference>
<dbReference type="AlphaFoldDB" id="A0A6A4SPQ8"/>
<dbReference type="InterPro" id="IPR010600">
    <property type="entry name" value="ITI_HC_C"/>
</dbReference>
<keyword evidence="5" id="KW-0732">Signal</keyword>
<dbReference type="SMART" id="SM00327">
    <property type="entry name" value="VWA"/>
    <property type="match status" value="1"/>
</dbReference>
<feature type="domain" description="VWFA" evidence="11">
    <location>
        <begin position="64"/>
        <end position="247"/>
    </location>
</feature>
<organism evidence="12 13">
    <name type="scientific">Scophthalmus maximus</name>
    <name type="common">Turbot</name>
    <name type="synonym">Psetta maxima</name>
    <dbReference type="NCBI Taxonomy" id="52904"/>
    <lineage>
        <taxon>Eukaryota</taxon>
        <taxon>Metazoa</taxon>
        <taxon>Chordata</taxon>
        <taxon>Craniata</taxon>
        <taxon>Vertebrata</taxon>
        <taxon>Euteleostomi</taxon>
        <taxon>Actinopterygii</taxon>
        <taxon>Neopterygii</taxon>
        <taxon>Teleostei</taxon>
        <taxon>Neoteleostei</taxon>
        <taxon>Acanthomorphata</taxon>
        <taxon>Carangaria</taxon>
        <taxon>Pleuronectiformes</taxon>
        <taxon>Pleuronectoidei</taxon>
        <taxon>Scophthalmidae</taxon>
        <taxon>Scophthalmus</taxon>
    </lineage>
</organism>
<keyword evidence="3" id="KW-0964">Secreted</keyword>
<keyword evidence="4" id="KW-0646">Protease inhibitor</keyword>
<feature type="non-terminal residue" evidence="12">
    <location>
        <position position="1"/>
    </location>
</feature>
<sequence length="626" mass="69956">AHISFSPTLEQQSKCPGCEDNIINGDFIINYDVKREEGPGEVQIVNGYFVHFFAPPDLHRVPKNVVFVIDRSGSMSGTKMSQTRDALVAILSELHVEDHFALLLFDSDIITWKDSLTKATRENVTKAIAYARKIKDNGATDINSAVLRAVSMLVKEREQKTLSERSVDMIILLTDGMPNRGETKTTNIQKNVHSAIAGKMSLFCLGFGNNVDYSFLDVMSKQNKGLTRRIFEGSDAAVQLEGFYSEVSSPLLLEVNLRYPDNAVHLTKNHFNQLFNGSEIVVSGRLSDNDMDNFLVEVLAQGPDKDFQVQGKASVANWEVTYPEQEYIFGDFTERLWAYLTVQQLLENSAIGTQQDKETATAEALNMSLRYGFVTPLTSMLVTKPDTEEGPASPLIADKLTESQRQQAERRHVSSLTSYFDAACAVDGDPHFMIELPERDDALCFNINDEPGTIFTLVTDPKSGFVVNGQFIGKKTLAPDGNTNTYFGSFGISHQKLGVRLEVSTQDISVLHDGKHVKLLWSDTTSINETNMNLTLTKNCSLTVTLRHFVKFTIIKHTKVWKRRHDQQDYLGFYTLDSHHVSASVHGLLGQFYHGVEFEVADLRPGEVQEKLDATLYVKGQTVNVT</sequence>
<dbReference type="PROSITE" id="PS50234">
    <property type="entry name" value="VWFA"/>
    <property type="match status" value="1"/>
</dbReference>
<evidence type="ECO:0000256" key="4">
    <source>
        <dbReference type="ARBA" id="ARBA00022690"/>
    </source>
</evidence>
<protein>
    <recommendedName>
        <fullName evidence="10">Inter-alpha-trypsin inhibitor heavy chain H3</fullName>
    </recommendedName>
</protein>
<dbReference type="GO" id="GO:0005576">
    <property type="term" value="C:extracellular region"/>
    <property type="evidence" value="ECO:0007669"/>
    <property type="project" value="UniProtKB-SubCell"/>
</dbReference>
<dbReference type="FunFam" id="3.40.50.410:FF:000013">
    <property type="entry name" value="inter-alpha-trypsin inhibitor heavy chain H2"/>
    <property type="match status" value="1"/>
</dbReference>
<comment type="subcellular location">
    <subcellularLocation>
        <location evidence="1">Secreted</location>
    </subcellularLocation>
</comment>
<dbReference type="EMBL" id="VEVO01000011">
    <property type="protein sequence ID" value="KAF0035247.1"/>
    <property type="molecule type" value="Genomic_DNA"/>
</dbReference>
<evidence type="ECO:0000259" key="11">
    <source>
        <dbReference type="PROSITE" id="PS50234"/>
    </source>
</evidence>
<evidence type="ECO:0000256" key="7">
    <source>
        <dbReference type="ARBA" id="ARBA00022974"/>
    </source>
</evidence>
<evidence type="ECO:0000313" key="12">
    <source>
        <dbReference type="EMBL" id="KAF0035247.1"/>
    </source>
</evidence>
<gene>
    <name evidence="12" type="ORF">F2P81_013005</name>
</gene>
<feature type="non-terminal residue" evidence="12">
    <location>
        <position position="626"/>
    </location>
</feature>
<evidence type="ECO:0000256" key="6">
    <source>
        <dbReference type="ARBA" id="ARBA00022900"/>
    </source>
</evidence>
<dbReference type="Pfam" id="PF00092">
    <property type="entry name" value="VWA"/>
    <property type="match status" value="1"/>
</dbReference>
<dbReference type="Proteomes" id="UP000438429">
    <property type="component" value="Unassembled WGS sequence"/>
</dbReference>
<dbReference type="GO" id="GO:0030212">
    <property type="term" value="P:hyaluronan metabolic process"/>
    <property type="evidence" value="ECO:0007669"/>
    <property type="project" value="InterPro"/>
</dbReference>
<evidence type="ECO:0000256" key="10">
    <source>
        <dbReference type="ARBA" id="ARBA00039924"/>
    </source>
</evidence>
<keyword evidence="8" id="KW-0325">Glycoprotein</keyword>